<sequence>MKDKKKKLRIRKLQERLGSKLDDLEQLEKLYAQTIQQEKQKVLEKEQEIKVKKMAEKHAMDVAMTPKPEGKSVAINTDLTFNNNTCNHHSGNLKEKILKDKLSKMDTGGVGTSTKIGDCIIYDPNKPLFSLFEGFKVLEEVEGKFLLDYLHLVDKVDFTAGDEKKFNLFYKNFRRGEINQEDPKSLNKYGEFDLTHELKDKKRKEWWALTKYKLMKLINDKYYMISKYLKPLLPNDKTKNEYLKTFFNVKNFGKSQKSVGTEPDVLSVLEGLRRYYKDLDERKLTTREDSYLPPVALKNNLLTNDIKMLESISENDYQTTKNTRIRDIRHFKKASRARSKQNITERYKFGLQNLNQSGEVSKGRNANDFIRKSTSKLSKKKFVQRLMMLDQLSDSGKDSSTRSDLIAHGTGHADQYQKSRFAYESFPNERIETMTSHSNKQITTASPPSRNDKAIESRNIHLISSYQSIDIPGIVNARSRSTSMKEKVKSKGFSRGRQPQKFAQVSKYPVFTSCETPLREKGIPPHQSKKEIIHRLGIDQTEIEEAIKLKPSSETLHCSNWNNYLTEDHIVRAKKQQRRNEYWNLRVLPPDLSPSIYK</sequence>
<organism evidence="2 3">
    <name type="scientific">Euplotes crassus</name>
    <dbReference type="NCBI Taxonomy" id="5936"/>
    <lineage>
        <taxon>Eukaryota</taxon>
        <taxon>Sar</taxon>
        <taxon>Alveolata</taxon>
        <taxon>Ciliophora</taxon>
        <taxon>Intramacronucleata</taxon>
        <taxon>Spirotrichea</taxon>
        <taxon>Hypotrichia</taxon>
        <taxon>Euplotida</taxon>
        <taxon>Euplotidae</taxon>
        <taxon>Moneuplotes</taxon>
    </lineage>
</organism>
<proteinExistence type="predicted"/>
<comment type="caution">
    <text evidence="2">The sequence shown here is derived from an EMBL/GenBank/DDBJ whole genome shotgun (WGS) entry which is preliminary data.</text>
</comment>
<dbReference type="Proteomes" id="UP001295684">
    <property type="component" value="Unassembled WGS sequence"/>
</dbReference>
<feature type="coiled-coil region" evidence="1">
    <location>
        <begin position="10"/>
        <end position="41"/>
    </location>
</feature>
<protein>
    <submittedName>
        <fullName evidence="2">Uncharacterized protein</fullName>
    </submittedName>
</protein>
<name>A0AAD1Y5N7_EUPCR</name>
<keyword evidence="1" id="KW-0175">Coiled coil</keyword>
<evidence type="ECO:0000313" key="2">
    <source>
        <dbReference type="EMBL" id="CAI2384974.1"/>
    </source>
</evidence>
<evidence type="ECO:0000256" key="1">
    <source>
        <dbReference type="SAM" id="Coils"/>
    </source>
</evidence>
<keyword evidence="3" id="KW-1185">Reference proteome</keyword>
<gene>
    <name evidence="2" type="ORF">ECRASSUSDP1_LOCUS26514</name>
</gene>
<reference evidence="2" key="1">
    <citation type="submission" date="2023-07" db="EMBL/GenBank/DDBJ databases">
        <authorList>
            <consortium name="AG Swart"/>
            <person name="Singh M."/>
            <person name="Singh A."/>
            <person name="Seah K."/>
            <person name="Emmerich C."/>
        </authorList>
    </citation>
    <scope>NUCLEOTIDE SEQUENCE</scope>
    <source>
        <strain evidence="2">DP1</strain>
    </source>
</reference>
<dbReference type="EMBL" id="CAMPGE010027331">
    <property type="protein sequence ID" value="CAI2384974.1"/>
    <property type="molecule type" value="Genomic_DNA"/>
</dbReference>
<dbReference type="AlphaFoldDB" id="A0AAD1Y5N7"/>
<evidence type="ECO:0000313" key="3">
    <source>
        <dbReference type="Proteomes" id="UP001295684"/>
    </source>
</evidence>
<accession>A0AAD1Y5N7</accession>